<organism evidence="2 3">
    <name type="scientific">Streptomyces xantholiticus</name>
    <dbReference type="NCBI Taxonomy" id="68285"/>
    <lineage>
        <taxon>Bacteria</taxon>
        <taxon>Bacillati</taxon>
        <taxon>Actinomycetota</taxon>
        <taxon>Actinomycetes</taxon>
        <taxon>Kitasatosporales</taxon>
        <taxon>Streptomycetaceae</taxon>
        <taxon>Streptomyces</taxon>
    </lineage>
</organism>
<evidence type="ECO:0000313" key="3">
    <source>
        <dbReference type="Proteomes" id="UP001445472"/>
    </source>
</evidence>
<dbReference type="RefSeq" id="WP_351979354.1">
    <property type="nucleotide sequence ID" value="NZ_JBEPBX010000066.1"/>
</dbReference>
<sequence length="166" mass="18069">MRVEELAADMEAAPVPLVWRASLPGRGAAVGWCAVFVAFVNRPAGGVLTDPQPGSLVFSALTSVVAAWVCCRLGMWRVAADREGVHVRRFRAVRCIPWSAIGHVELRRDGFLGFSGPETEALAGSFLPPWANRLLRRTSHGTHVADTLTVLARHPELRPQARQSVL</sequence>
<feature type="domain" description="Low molecular weight protein antigen 6 PH" evidence="1">
    <location>
        <begin position="77"/>
        <end position="112"/>
    </location>
</feature>
<proteinExistence type="predicted"/>
<dbReference type="EMBL" id="JBEPBX010000066">
    <property type="protein sequence ID" value="MER6618535.1"/>
    <property type="molecule type" value="Genomic_DNA"/>
</dbReference>
<accession>A0ABV1V661</accession>
<name>A0ABV1V661_9ACTN</name>
<dbReference type="InterPro" id="IPR019692">
    <property type="entry name" value="CFP-6_PH"/>
</dbReference>
<reference evidence="2 3" key="1">
    <citation type="submission" date="2024-06" db="EMBL/GenBank/DDBJ databases">
        <title>The Natural Products Discovery Center: Release of the First 8490 Sequenced Strains for Exploring Actinobacteria Biosynthetic Diversity.</title>
        <authorList>
            <person name="Kalkreuter E."/>
            <person name="Kautsar S.A."/>
            <person name="Yang D."/>
            <person name="Bader C.D."/>
            <person name="Teijaro C.N."/>
            <person name="Fluegel L."/>
            <person name="Davis C.M."/>
            <person name="Simpson J.R."/>
            <person name="Lauterbach L."/>
            <person name="Steele A.D."/>
            <person name="Gui C."/>
            <person name="Meng S."/>
            <person name="Li G."/>
            <person name="Viehrig K."/>
            <person name="Ye F."/>
            <person name="Su P."/>
            <person name="Kiefer A.F."/>
            <person name="Nichols A."/>
            <person name="Cepeda A.J."/>
            <person name="Yan W."/>
            <person name="Fan B."/>
            <person name="Jiang Y."/>
            <person name="Adhikari A."/>
            <person name="Zheng C.-J."/>
            <person name="Schuster L."/>
            <person name="Cowan T.M."/>
            <person name="Smanski M.J."/>
            <person name="Chevrette M.G."/>
            <person name="De Carvalho L.P.S."/>
            <person name="Shen B."/>
        </authorList>
    </citation>
    <scope>NUCLEOTIDE SEQUENCE [LARGE SCALE GENOMIC DNA]</scope>
    <source>
        <strain evidence="2 3">NPDC000837</strain>
    </source>
</reference>
<dbReference type="Pfam" id="PF10756">
    <property type="entry name" value="bPH_6"/>
    <property type="match status" value="1"/>
</dbReference>
<protein>
    <submittedName>
        <fullName evidence="2">PH domain-containing protein</fullName>
    </submittedName>
</protein>
<keyword evidence="3" id="KW-1185">Reference proteome</keyword>
<evidence type="ECO:0000313" key="2">
    <source>
        <dbReference type="EMBL" id="MER6618535.1"/>
    </source>
</evidence>
<evidence type="ECO:0000259" key="1">
    <source>
        <dbReference type="Pfam" id="PF10756"/>
    </source>
</evidence>
<gene>
    <name evidence="2" type="ORF">ABT276_35645</name>
</gene>
<comment type="caution">
    <text evidence="2">The sequence shown here is derived from an EMBL/GenBank/DDBJ whole genome shotgun (WGS) entry which is preliminary data.</text>
</comment>
<dbReference type="Proteomes" id="UP001445472">
    <property type="component" value="Unassembled WGS sequence"/>
</dbReference>